<dbReference type="InterPro" id="IPR036388">
    <property type="entry name" value="WH-like_DNA-bd_sf"/>
</dbReference>
<dbReference type="NCBIfam" id="TIGR02937">
    <property type="entry name" value="sigma70-ECF"/>
    <property type="match status" value="1"/>
</dbReference>
<dbReference type="Pfam" id="PF08281">
    <property type="entry name" value="Sigma70_r4_2"/>
    <property type="match status" value="1"/>
</dbReference>
<dbReference type="PANTHER" id="PTHR43133">
    <property type="entry name" value="RNA POLYMERASE ECF-TYPE SIGMA FACTO"/>
    <property type="match status" value="1"/>
</dbReference>
<feature type="region of interest" description="Disordered" evidence="5">
    <location>
        <begin position="180"/>
        <end position="199"/>
    </location>
</feature>
<sequence length="199" mass="22669">MTLHSRNDPELWGAAVGGDEQAFGELFDRHGRTVYNFCFRRTADWAVAEDLASVVFLETWRRRKQVRLEGGSLLPWLYGVATNVLRNHQRSLRRYGAALSRLPEPVAPETDADLVAARLDDQRRMREILDRIAHLPRRDQELLVLCVWEELTYAEAATALGIPVGTVRSRLSRIRARLKEPPPLPGHKGINNALREELS</sequence>
<feature type="domain" description="RNA polymerase sigma-70 region 2" evidence="6">
    <location>
        <begin position="26"/>
        <end position="94"/>
    </location>
</feature>
<dbReference type="InterPro" id="IPR013325">
    <property type="entry name" value="RNA_pol_sigma_r2"/>
</dbReference>
<dbReference type="InterPro" id="IPR013249">
    <property type="entry name" value="RNA_pol_sigma70_r4_t2"/>
</dbReference>
<evidence type="ECO:0000256" key="1">
    <source>
        <dbReference type="ARBA" id="ARBA00010641"/>
    </source>
</evidence>
<reference evidence="8 9" key="1">
    <citation type="journal article" date="2019" name="Int. J. Syst. Evol. Microbiol.">
        <title>The Global Catalogue of Microorganisms (GCM) 10K type strain sequencing project: providing services to taxonomists for standard genome sequencing and annotation.</title>
        <authorList>
            <consortium name="The Broad Institute Genomics Platform"/>
            <consortium name="The Broad Institute Genome Sequencing Center for Infectious Disease"/>
            <person name="Wu L."/>
            <person name="Ma J."/>
        </authorList>
    </citation>
    <scope>NUCLEOTIDE SEQUENCE [LARGE SCALE GENOMIC DNA]</scope>
    <source>
        <strain evidence="8 9">JCM 10696</strain>
    </source>
</reference>
<evidence type="ECO:0000256" key="3">
    <source>
        <dbReference type="ARBA" id="ARBA00023082"/>
    </source>
</evidence>
<dbReference type="InterPro" id="IPR007627">
    <property type="entry name" value="RNA_pol_sigma70_r2"/>
</dbReference>
<feature type="domain" description="RNA polymerase sigma factor 70 region 4 type 2" evidence="7">
    <location>
        <begin position="126"/>
        <end position="178"/>
    </location>
</feature>
<proteinExistence type="inferred from homology"/>
<dbReference type="SUPFAM" id="SSF88659">
    <property type="entry name" value="Sigma3 and sigma4 domains of RNA polymerase sigma factors"/>
    <property type="match status" value="1"/>
</dbReference>
<dbReference type="CDD" id="cd06171">
    <property type="entry name" value="Sigma70_r4"/>
    <property type="match status" value="1"/>
</dbReference>
<evidence type="ECO:0000313" key="8">
    <source>
        <dbReference type="EMBL" id="GAA0939314.1"/>
    </source>
</evidence>
<keyword evidence="4" id="KW-0804">Transcription</keyword>
<comment type="caution">
    <text evidence="8">The sequence shown here is derived from an EMBL/GenBank/DDBJ whole genome shotgun (WGS) entry which is preliminary data.</text>
</comment>
<keyword evidence="3" id="KW-0731">Sigma factor</keyword>
<evidence type="ECO:0000259" key="7">
    <source>
        <dbReference type="Pfam" id="PF08281"/>
    </source>
</evidence>
<dbReference type="EMBL" id="BAAAHH010000002">
    <property type="protein sequence ID" value="GAA0939314.1"/>
    <property type="molecule type" value="Genomic_DNA"/>
</dbReference>
<dbReference type="InterPro" id="IPR039425">
    <property type="entry name" value="RNA_pol_sigma-70-like"/>
</dbReference>
<keyword evidence="9" id="KW-1185">Reference proteome</keyword>
<evidence type="ECO:0000313" key="9">
    <source>
        <dbReference type="Proteomes" id="UP001500665"/>
    </source>
</evidence>
<evidence type="ECO:0000259" key="6">
    <source>
        <dbReference type="Pfam" id="PF04542"/>
    </source>
</evidence>
<dbReference type="InterPro" id="IPR013324">
    <property type="entry name" value="RNA_pol_sigma_r3/r4-like"/>
</dbReference>
<dbReference type="Proteomes" id="UP001500665">
    <property type="component" value="Unassembled WGS sequence"/>
</dbReference>
<dbReference type="RefSeq" id="WP_344236746.1">
    <property type="nucleotide sequence ID" value="NZ_BAAAHH010000002.1"/>
</dbReference>
<comment type="similarity">
    <text evidence="1">Belongs to the sigma-70 factor family. ECF subfamily.</text>
</comment>
<evidence type="ECO:0000256" key="5">
    <source>
        <dbReference type="SAM" id="MobiDB-lite"/>
    </source>
</evidence>
<protein>
    <submittedName>
        <fullName evidence="8">Sigma-70 family RNA polymerase sigma factor</fullName>
    </submittedName>
</protein>
<gene>
    <name evidence="8" type="ORF">GCM10009550_07760</name>
</gene>
<evidence type="ECO:0000256" key="4">
    <source>
        <dbReference type="ARBA" id="ARBA00023163"/>
    </source>
</evidence>
<name>A0ABN1Q9G6_9ACTN</name>
<dbReference type="SUPFAM" id="SSF88946">
    <property type="entry name" value="Sigma2 domain of RNA polymerase sigma factors"/>
    <property type="match status" value="1"/>
</dbReference>
<dbReference type="PANTHER" id="PTHR43133:SF25">
    <property type="entry name" value="RNA POLYMERASE SIGMA FACTOR RFAY-RELATED"/>
    <property type="match status" value="1"/>
</dbReference>
<dbReference type="Pfam" id="PF04542">
    <property type="entry name" value="Sigma70_r2"/>
    <property type="match status" value="1"/>
</dbReference>
<evidence type="ECO:0000256" key="2">
    <source>
        <dbReference type="ARBA" id="ARBA00023015"/>
    </source>
</evidence>
<dbReference type="InterPro" id="IPR014284">
    <property type="entry name" value="RNA_pol_sigma-70_dom"/>
</dbReference>
<dbReference type="Gene3D" id="1.10.10.10">
    <property type="entry name" value="Winged helix-like DNA-binding domain superfamily/Winged helix DNA-binding domain"/>
    <property type="match status" value="1"/>
</dbReference>
<dbReference type="Gene3D" id="1.10.1740.10">
    <property type="match status" value="1"/>
</dbReference>
<keyword evidence="2" id="KW-0805">Transcription regulation</keyword>
<accession>A0ABN1Q9G6</accession>
<organism evidence="8 9">
    <name type="scientific">Actinocorallia libanotica</name>
    <dbReference type="NCBI Taxonomy" id="46162"/>
    <lineage>
        <taxon>Bacteria</taxon>
        <taxon>Bacillati</taxon>
        <taxon>Actinomycetota</taxon>
        <taxon>Actinomycetes</taxon>
        <taxon>Streptosporangiales</taxon>
        <taxon>Thermomonosporaceae</taxon>
        <taxon>Actinocorallia</taxon>
    </lineage>
</organism>